<feature type="domain" description="BPTI/Kunitz inhibitor" evidence="2">
    <location>
        <begin position="25"/>
        <end position="82"/>
    </location>
</feature>
<dbReference type="EMBL" id="GGLE01001712">
    <property type="protein sequence ID" value="MBY05838.1"/>
    <property type="molecule type" value="Transcribed_RNA"/>
</dbReference>
<feature type="chain" id="PRO_5015341710" evidence="1">
    <location>
        <begin position="22"/>
        <end position="89"/>
    </location>
</feature>
<organism evidence="3">
    <name type="scientific">Ornithodoros turicata</name>
    <dbReference type="NCBI Taxonomy" id="34597"/>
    <lineage>
        <taxon>Eukaryota</taxon>
        <taxon>Metazoa</taxon>
        <taxon>Ecdysozoa</taxon>
        <taxon>Arthropoda</taxon>
        <taxon>Chelicerata</taxon>
        <taxon>Arachnida</taxon>
        <taxon>Acari</taxon>
        <taxon>Parasitiformes</taxon>
        <taxon>Ixodida</taxon>
        <taxon>Ixodoidea</taxon>
        <taxon>Argasidae</taxon>
        <taxon>Ornithodorinae</taxon>
        <taxon>Ornithodoros</taxon>
    </lineage>
</organism>
<accession>A0A2R5L8M4</accession>
<dbReference type="SMART" id="SM00131">
    <property type="entry name" value="KU"/>
    <property type="match status" value="1"/>
</dbReference>
<dbReference type="Gene3D" id="4.10.410.10">
    <property type="entry name" value="Pancreatic trypsin inhibitor Kunitz domain"/>
    <property type="match status" value="1"/>
</dbReference>
<evidence type="ECO:0000313" key="3">
    <source>
        <dbReference type="EMBL" id="MBY05838.1"/>
    </source>
</evidence>
<dbReference type="SUPFAM" id="SSF57362">
    <property type="entry name" value="BPTI-like"/>
    <property type="match status" value="1"/>
</dbReference>
<dbReference type="AlphaFoldDB" id="A0A2R5L8M4"/>
<dbReference type="GO" id="GO:0004867">
    <property type="term" value="F:serine-type endopeptidase inhibitor activity"/>
    <property type="evidence" value="ECO:0007669"/>
    <property type="project" value="InterPro"/>
</dbReference>
<proteinExistence type="predicted"/>
<protein>
    <submittedName>
        <fullName evidence="3">Putative kunitz domain protein</fullName>
    </submittedName>
</protein>
<evidence type="ECO:0000259" key="2">
    <source>
        <dbReference type="PROSITE" id="PS50279"/>
    </source>
</evidence>
<reference evidence="3" key="1">
    <citation type="submission" date="2018-03" db="EMBL/GenBank/DDBJ databases">
        <title>The relapsing fever spirochete Borrelia turicatae persists in the highly oxidative environment of its soft-bodied tick vector.</title>
        <authorList>
            <person name="Bourret T.J."/>
            <person name="Boyle W.K."/>
            <person name="Valenzuela J.G."/>
            <person name="Oliveira F."/>
            <person name="Lopez J.E."/>
        </authorList>
    </citation>
    <scope>NUCLEOTIDE SEQUENCE</scope>
    <source>
        <strain evidence="3">Kansas strain/isolate</strain>
        <tissue evidence="3">Salivary glands</tissue>
    </source>
</reference>
<keyword evidence="1" id="KW-0732">Signal</keyword>
<feature type="signal peptide" evidence="1">
    <location>
        <begin position="1"/>
        <end position="21"/>
    </location>
</feature>
<sequence length="89" mass="10137">MKVILITIAIILLQLVPGWECKSGCDYPMGCNAMLQLEECPQGKEWSYHYDSDETHCYKNSWGKCGTSCNNFDTEEECRQACIASIWGF</sequence>
<dbReference type="InterPro" id="IPR002223">
    <property type="entry name" value="Kunitz_BPTI"/>
</dbReference>
<evidence type="ECO:0000256" key="1">
    <source>
        <dbReference type="SAM" id="SignalP"/>
    </source>
</evidence>
<dbReference type="Pfam" id="PF00014">
    <property type="entry name" value="Kunitz_BPTI"/>
    <property type="match status" value="1"/>
</dbReference>
<dbReference type="PROSITE" id="PS50279">
    <property type="entry name" value="BPTI_KUNITZ_2"/>
    <property type="match status" value="1"/>
</dbReference>
<name>A0A2R5L8M4_9ACAR</name>
<dbReference type="InterPro" id="IPR036880">
    <property type="entry name" value="Kunitz_BPTI_sf"/>
</dbReference>